<comment type="caution">
    <text evidence="2">The sequence shown here is derived from an EMBL/GenBank/DDBJ whole genome shotgun (WGS) entry which is preliminary data.</text>
</comment>
<dbReference type="InterPro" id="IPR010074">
    <property type="entry name" value="PRibForGlyAmidine_synth_PurL"/>
</dbReference>
<dbReference type="EMBL" id="WMLF01000991">
    <property type="protein sequence ID" value="MBB1247353.1"/>
    <property type="molecule type" value="Genomic_DNA"/>
</dbReference>
<keyword evidence="3" id="KW-1185">Reference proteome</keyword>
<proteinExistence type="predicted"/>
<feature type="non-terminal residue" evidence="2">
    <location>
        <position position="1"/>
    </location>
</feature>
<dbReference type="Proteomes" id="UP000766698">
    <property type="component" value="Unassembled WGS sequence"/>
</dbReference>
<sequence length="84" mass="8791">MKHEDIHLAKASGVGNKVILYGARTGGDGIGGVSVLASETFDAEGPAKRPAVQVGDPFQEKLLIECTLEIFREKLVAGIQDLGG</sequence>
<protein>
    <submittedName>
        <fullName evidence="2">Phosphoribosylformylglycinamidine synthase II</fullName>
    </submittedName>
</protein>
<name>A0ABR6EPT0_9ACTN</name>
<dbReference type="SUPFAM" id="SSF56042">
    <property type="entry name" value="PurM C-terminal domain-like"/>
    <property type="match status" value="1"/>
</dbReference>
<gene>
    <name evidence="2" type="ORF">GL263_28015</name>
</gene>
<dbReference type="Pfam" id="PF02769">
    <property type="entry name" value="AIRS_C"/>
    <property type="match status" value="1"/>
</dbReference>
<evidence type="ECO:0000259" key="1">
    <source>
        <dbReference type="Pfam" id="PF02769"/>
    </source>
</evidence>
<evidence type="ECO:0000313" key="3">
    <source>
        <dbReference type="Proteomes" id="UP000766698"/>
    </source>
</evidence>
<dbReference type="Gene3D" id="3.90.650.10">
    <property type="entry name" value="PurM-like C-terminal domain"/>
    <property type="match status" value="1"/>
</dbReference>
<feature type="domain" description="PurM-like C-terminal" evidence="1">
    <location>
        <begin position="14"/>
        <end position="84"/>
    </location>
</feature>
<dbReference type="PANTHER" id="PTHR43555">
    <property type="entry name" value="PHOSPHORIBOSYLFORMYLGLYCINAMIDINE SYNTHASE SUBUNIT PURL"/>
    <property type="match status" value="1"/>
</dbReference>
<dbReference type="InterPro" id="IPR010918">
    <property type="entry name" value="PurM-like_C_dom"/>
</dbReference>
<dbReference type="InterPro" id="IPR036676">
    <property type="entry name" value="PurM-like_C_sf"/>
</dbReference>
<dbReference type="RefSeq" id="WP_267132806.1">
    <property type="nucleotide sequence ID" value="NZ_WMLF01000991.1"/>
</dbReference>
<feature type="non-terminal residue" evidence="2">
    <location>
        <position position="84"/>
    </location>
</feature>
<dbReference type="PANTHER" id="PTHR43555:SF1">
    <property type="entry name" value="PHOSPHORIBOSYLFORMYLGLYCINAMIDINE SYNTHASE SUBUNIT PURL"/>
    <property type="match status" value="1"/>
</dbReference>
<evidence type="ECO:0000313" key="2">
    <source>
        <dbReference type="EMBL" id="MBB1247353.1"/>
    </source>
</evidence>
<organism evidence="2 3">
    <name type="scientific">Streptomyces durbertensis</name>
    <dbReference type="NCBI Taxonomy" id="2448886"/>
    <lineage>
        <taxon>Bacteria</taxon>
        <taxon>Bacillati</taxon>
        <taxon>Actinomycetota</taxon>
        <taxon>Actinomycetes</taxon>
        <taxon>Kitasatosporales</taxon>
        <taxon>Streptomycetaceae</taxon>
        <taxon>Streptomyces</taxon>
    </lineage>
</organism>
<reference evidence="3" key="1">
    <citation type="journal article" date="2020" name="Syst. Appl. Microbiol.">
        <title>Streptomyces alkaliterrae sp. nov., isolated from an alkaline soil, and emended descriptions of Streptomyces alkaliphilus, Streptomyces calidiresistens and Streptomyces durbertensis.</title>
        <authorList>
            <person name="Swiecimska M."/>
            <person name="Golinska P."/>
            <person name="Nouioui I."/>
            <person name="Wypij M."/>
            <person name="Rai M."/>
            <person name="Sangal V."/>
            <person name="Goodfellow M."/>
        </authorList>
    </citation>
    <scope>NUCLEOTIDE SEQUENCE [LARGE SCALE GENOMIC DNA]</scope>
    <source>
        <strain evidence="3">DSM 104538</strain>
    </source>
</reference>
<accession>A0ABR6EPT0</accession>